<dbReference type="PANTHER" id="PTHR43568:SF1">
    <property type="entry name" value="P PROTEIN"/>
    <property type="match status" value="1"/>
</dbReference>
<feature type="transmembrane region" description="Helical" evidence="6">
    <location>
        <begin position="345"/>
        <end position="368"/>
    </location>
</feature>
<keyword evidence="2" id="KW-0813">Transport</keyword>
<evidence type="ECO:0000313" key="9">
    <source>
        <dbReference type="Proteomes" id="UP000183898"/>
    </source>
</evidence>
<evidence type="ECO:0000256" key="2">
    <source>
        <dbReference type="ARBA" id="ARBA00022448"/>
    </source>
</evidence>
<evidence type="ECO:0000313" key="8">
    <source>
        <dbReference type="EMBL" id="SEM89743.1"/>
    </source>
</evidence>
<dbReference type="InterPro" id="IPR004680">
    <property type="entry name" value="Cit_transptr-like_dom"/>
</dbReference>
<feature type="transmembrane region" description="Helical" evidence="6">
    <location>
        <begin position="159"/>
        <end position="182"/>
    </location>
</feature>
<accession>A0A1H8C3U3</accession>
<feature type="transmembrane region" description="Helical" evidence="6">
    <location>
        <begin position="40"/>
        <end position="60"/>
    </location>
</feature>
<keyword evidence="4 6" id="KW-1133">Transmembrane helix</keyword>
<evidence type="ECO:0000256" key="5">
    <source>
        <dbReference type="ARBA" id="ARBA00023136"/>
    </source>
</evidence>
<feature type="transmembrane region" description="Helical" evidence="6">
    <location>
        <begin position="312"/>
        <end position="333"/>
    </location>
</feature>
<protein>
    <submittedName>
        <fullName evidence="8">Transporter, YbiR family</fullName>
    </submittedName>
</protein>
<dbReference type="EMBL" id="FOCT01000001">
    <property type="protein sequence ID" value="SEM89743.1"/>
    <property type="molecule type" value="Genomic_DNA"/>
</dbReference>
<dbReference type="Proteomes" id="UP000183898">
    <property type="component" value="Unassembled WGS sequence"/>
</dbReference>
<feature type="transmembrane region" description="Helical" evidence="6">
    <location>
        <begin position="246"/>
        <end position="263"/>
    </location>
</feature>
<evidence type="ECO:0000256" key="1">
    <source>
        <dbReference type="ARBA" id="ARBA00004141"/>
    </source>
</evidence>
<dbReference type="RefSeq" id="WP_074743917.1">
    <property type="nucleotide sequence ID" value="NZ_FOCT01000001.1"/>
</dbReference>
<feature type="transmembrane region" description="Helical" evidence="6">
    <location>
        <begin position="81"/>
        <end position="106"/>
    </location>
</feature>
<comment type="subcellular location">
    <subcellularLocation>
        <location evidence="1">Membrane</location>
        <topology evidence="1">Multi-pass membrane protein</topology>
    </subcellularLocation>
</comment>
<evidence type="ECO:0000256" key="6">
    <source>
        <dbReference type="SAM" id="Phobius"/>
    </source>
</evidence>
<proteinExistence type="predicted"/>
<evidence type="ECO:0000256" key="3">
    <source>
        <dbReference type="ARBA" id="ARBA00022692"/>
    </source>
</evidence>
<feature type="transmembrane region" description="Helical" evidence="6">
    <location>
        <begin position="283"/>
        <end position="306"/>
    </location>
</feature>
<evidence type="ECO:0000256" key="4">
    <source>
        <dbReference type="ARBA" id="ARBA00022989"/>
    </source>
</evidence>
<dbReference type="PANTHER" id="PTHR43568">
    <property type="entry name" value="P PROTEIN"/>
    <property type="match status" value="1"/>
</dbReference>
<dbReference type="Pfam" id="PF03600">
    <property type="entry name" value="CitMHS"/>
    <property type="match status" value="1"/>
</dbReference>
<evidence type="ECO:0000259" key="7">
    <source>
        <dbReference type="Pfam" id="PF03600"/>
    </source>
</evidence>
<name>A0A1H8C3U3_9PROT</name>
<keyword evidence="5 6" id="KW-0472">Membrane</keyword>
<organism evidence="8 9">
    <name type="scientific">Nitrosospira multiformis</name>
    <dbReference type="NCBI Taxonomy" id="1231"/>
    <lineage>
        <taxon>Bacteria</taxon>
        <taxon>Pseudomonadati</taxon>
        <taxon>Pseudomonadota</taxon>
        <taxon>Betaproteobacteria</taxon>
        <taxon>Nitrosomonadales</taxon>
        <taxon>Nitrosomonadaceae</taxon>
        <taxon>Nitrosospira</taxon>
    </lineage>
</organism>
<feature type="domain" description="Citrate transporter-like" evidence="7">
    <location>
        <begin position="21"/>
        <end position="304"/>
    </location>
</feature>
<dbReference type="InterPro" id="IPR051475">
    <property type="entry name" value="Diverse_Ion_Transporter"/>
</dbReference>
<reference evidence="8 9" key="1">
    <citation type="submission" date="2016-10" db="EMBL/GenBank/DDBJ databases">
        <authorList>
            <person name="de Groot N.N."/>
        </authorList>
    </citation>
    <scope>NUCLEOTIDE SEQUENCE [LARGE SCALE GENOMIC DNA]</scope>
    <source>
        <strain evidence="8 9">Nl18</strain>
    </source>
</reference>
<feature type="transmembrane region" description="Helical" evidence="6">
    <location>
        <begin position="207"/>
        <end position="234"/>
    </location>
</feature>
<dbReference type="GO" id="GO:0016020">
    <property type="term" value="C:membrane"/>
    <property type="evidence" value="ECO:0007669"/>
    <property type="project" value="UniProtKB-SubCell"/>
</dbReference>
<dbReference type="GO" id="GO:0055085">
    <property type="term" value="P:transmembrane transport"/>
    <property type="evidence" value="ECO:0007669"/>
    <property type="project" value="InterPro"/>
</dbReference>
<keyword evidence="3 6" id="KW-0812">Transmembrane</keyword>
<dbReference type="AlphaFoldDB" id="A0A1H8C3U3"/>
<sequence length="369" mass="41157">MIQLSIQIWRKDYLLWFLAGLLITLTIAEPARLVSYPRLVDWPTIGGVAGLLILAKGIELSGYLHRFGKRLIEIMRTSRSLAALLVLAAALLSMVLTNDVALFIMVPLTTGLHGVGVIPVTRLIVVEALAVNAGSALTPIGNPQNLFLWKVSGVSFHEYVQAMLPLALILITSLLVLIAFMFDSNRIQVREEVDMPIANNKLFHSSLILYLPFLILIDLHQAELAVLLILMVFFIRHRNILMNVDWGLILVLALMFVNMRLIADSHTIHSFFTELRLDEPERLYFAGIALAQIMSNVPAAILLTDYSSNWKLIAYAVNVGGFGFVLGSLANLIALRLARDRKAWLVFHVYSLPFLLVTGTFVYLLLFIG</sequence>
<gene>
    <name evidence="8" type="ORF">SAMN05216404_101450</name>
</gene>